<gene>
    <name evidence="3" type="ORF">MICPUCDRAFT_53099</name>
</gene>
<name>C1N5Z1_MICPC</name>
<dbReference type="STRING" id="564608.C1N5Z1"/>
<protein>
    <submittedName>
        <fullName evidence="3">Predicted protein</fullName>
    </submittedName>
</protein>
<sequence>MKLARRVGVPMVGVNLPAHFMIRPVVEDMEVLVDCFKGGELVFVEDVEDMLKTYYTMGESEKLTIDRSFFNDNEVKPRSFFTRVLTNLKQIYFNEDMYEEALLIIAYQNHCSPDERVRLFNRRDGGICLFLMNRMEEAIEELSGYLEETSEKFGEAATADDGGKVEAMITAAKEVLQRAAVKRSVEEAIGKKTEDAAGADDDDEKDDDEKDDDEKDAAASDGKVVSDDVAAPGDGDEGKR</sequence>
<proteinExistence type="predicted"/>
<dbReference type="GeneID" id="9688682"/>
<dbReference type="InterPro" id="IPR032698">
    <property type="entry name" value="SirB1_N"/>
</dbReference>
<feature type="compositionally biased region" description="Acidic residues" evidence="1">
    <location>
        <begin position="197"/>
        <end position="215"/>
    </location>
</feature>
<dbReference type="OMA" id="PAHFMIR"/>
<accession>C1N5Z1</accession>
<dbReference type="KEGG" id="mpp:MICPUCDRAFT_53099"/>
<evidence type="ECO:0000256" key="1">
    <source>
        <dbReference type="SAM" id="MobiDB-lite"/>
    </source>
</evidence>
<dbReference type="Proteomes" id="UP000001876">
    <property type="component" value="Unassembled WGS sequence"/>
</dbReference>
<reference evidence="3 4" key="1">
    <citation type="journal article" date="2009" name="Science">
        <title>Green evolution and dynamic adaptations revealed by genomes of the marine picoeukaryotes Micromonas.</title>
        <authorList>
            <person name="Worden A.Z."/>
            <person name="Lee J.H."/>
            <person name="Mock T."/>
            <person name="Rouze P."/>
            <person name="Simmons M.P."/>
            <person name="Aerts A.L."/>
            <person name="Allen A.E."/>
            <person name="Cuvelier M.L."/>
            <person name="Derelle E."/>
            <person name="Everett M.V."/>
            <person name="Foulon E."/>
            <person name="Grimwood J."/>
            <person name="Gundlach H."/>
            <person name="Henrissat B."/>
            <person name="Napoli C."/>
            <person name="McDonald S.M."/>
            <person name="Parker M.S."/>
            <person name="Rombauts S."/>
            <person name="Salamov A."/>
            <person name="Von Dassow P."/>
            <person name="Badger J.H."/>
            <person name="Coutinho P.M."/>
            <person name="Demir E."/>
            <person name="Dubchak I."/>
            <person name="Gentemann C."/>
            <person name="Eikrem W."/>
            <person name="Gready J.E."/>
            <person name="John U."/>
            <person name="Lanier W."/>
            <person name="Lindquist E.A."/>
            <person name="Lucas S."/>
            <person name="Mayer K.F."/>
            <person name="Moreau H."/>
            <person name="Not F."/>
            <person name="Otillar R."/>
            <person name="Panaud O."/>
            <person name="Pangilinan J."/>
            <person name="Paulsen I."/>
            <person name="Piegu B."/>
            <person name="Poliakov A."/>
            <person name="Robbens S."/>
            <person name="Schmutz J."/>
            <person name="Toulza E."/>
            <person name="Wyss T."/>
            <person name="Zelensky A."/>
            <person name="Zhou K."/>
            <person name="Armbrust E.V."/>
            <person name="Bhattacharya D."/>
            <person name="Goodenough U.W."/>
            <person name="Van de Peer Y."/>
            <person name="Grigoriev I.V."/>
        </authorList>
    </citation>
    <scope>NUCLEOTIDE SEQUENCE [LARGE SCALE GENOMIC DNA]</scope>
    <source>
        <strain evidence="3 4">CCMP1545</strain>
    </source>
</reference>
<dbReference type="PROSITE" id="PS50007">
    <property type="entry name" value="PIPLC_X_DOMAIN"/>
    <property type="match status" value="1"/>
</dbReference>
<dbReference type="AlphaFoldDB" id="C1N5Z1"/>
<feature type="domain" description="Protein SirB1 N-terminal" evidence="2">
    <location>
        <begin position="1"/>
        <end position="85"/>
    </location>
</feature>
<dbReference type="RefSeq" id="XP_003063242.1">
    <property type="nucleotide sequence ID" value="XM_003063196.1"/>
</dbReference>
<evidence type="ECO:0000313" key="3">
    <source>
        <dbReference type="EMBL" id="EEH52378.1"/>
    </source>
</evidence>
<dbReference type="EMBL" id="GG663748">
    <property type="protein sequence ID" value="EEH52378.1"/>
    <property type="molecule type" value="Genomic_DNA"/>
</dbReference>
<organism evidence="4">
    <name type="scientific">Micromonas pusilla (strain CCMP1545)</name>
    <name type="common">Picoplanktonic green alga</name>
    <dbReference type="NCBI Taxonomy" id="564608"/>
    <lineage>
        <taxon>Eukaryota</taxon>
        <taxon>Viridiplantae</taxon>
        <taxon>Chlorophyta</taxon>
        <taxon>Mamiellophyceae</taxon>
        <taxon>Mamiellales</taxon>
        <taxon>Mamiellaceae</taxon>
        <taxon>Micromonas</taxon>
    </lineage>
</organism>
<evidence type="ECO:0000259" key="2">
    <source>
        <dbReference type="Pfam" id="PF13369"/>
    </source>
</evidence>
<keyword evidence="4" id="KW-1185">Reference proteome</keyword>
<dbReference type="Pfam" id="PF13369">
    <property type="entry name" value="Transglut_core2"/>
    <property type="match status" value="1"/>
</dbReference>
<dbReference type="OrthoDB" id="28868at2759"/>
<feature type="region of interest" description="Disordered" evidence="1">
    <location>
        <begin position="187"/>
        <end position="240"/>
    </location>
</feature>
<evidence type="ECO:0000313" key="4">
    <source>
        <dbReference type="Proteomes" id="UP000001876"/>
    </source>
</evidence>